<dbReference type="SUPFAM" id="SSF51197">
    <property type="entry name" value="Clavaminate synthase-like"/>
    <property type="match status" value="1"/>
</dbReference>
<reference evidence="3 4" key="1">
    <citation type="submission" date="2017-11" db="EMBL/GenBank/DDBJ databases">
        <title>Complete genome sequence of Streptomyces lavendulae subsp. lavendulae CCM 3239 (formerly 'Streptomyces aureofaciens CCM 3239'), the producer of the angucycline-type antibiotic auricin.</title>
        <authorList>
            <person name="Busche T."/>
            <person name="Novakova R."/>
            <person name="Al'Dilaimi A."/>
            <person name="Homerova D."/>
            <person name="Feckova L."/>
            <person name="Rezuchova B."/>
            <person name="Mingyar E."/>
            <person name="Csolleiova D."/>
            <person name="Bekeova C."/>
            <person name="Winkler A."/>
            <person name="Sevcikova B."/>
            <person name="Kalinowski J."/>
            <person name="Kormanec J."/>
            <person name="Ruckert C."/>
        </authorList>
    </citation>
    <scope>NUCLEOTIDE SEQUENCE [LARGE SCALE GENOMIC DNA]</scope>
    <source>
        <strain evidence="3 4">CCM 3239</strain>
    </source>
</reference>
<dbReference type="InterPro" id="IPR007803">
    <property type="entry name" value="Asp/Arg/Pro-Hydrxlase"/>
</dbReference>
<evidence type="ECO:0000313" key="2">
    <source>
        <dbReference type="EMBL" id="ATZ22055.1"/>
    </source>
</evidence>
<dbReference type="AlphaFoldDB" id="A0A2K8PS05"/>
<dbReference type="KEGG" id="slx:SLAV_38765"/>
<dbReference type="GeneID" id="49388688"/>
<dbReference type="RefSeq" id="WP_051841444.1">
    <property type="nucleotide sequence ID" value="NZ_CP024985.1"/>
</dbReference>
<dbReference type="EMBL" id="CP024985">
    <property type="protein sequence ID" value="ATZ22055.1"/>
    <property type="molecule type" value="Genomic_DNA"/>
</dbReference>
<sequence length="330" mass="36205">MTNSTAHATLPDVVRLLPGADPERLQQELFSLGARFSPQATFDAGTIIEDEYKGWRVLSLRGPDGDPARTDAGGPGLADYADTPFMARVPYTASVLSGLGLTLRAVRYMSLEPGASVGEHTDYPYGLPVGWARLHMPITTNDEAVLVVNGAEQRWQPGELWYANFGRPHHLYNNGDRPRVHLVIDCFCDPALLELFPAEQHALLDISEVMHRAAAVPAAPEDLARLTGPLSVPAAFLLPYADPPSSAEWADPSRPDAVGELVIREGKLVLVAEGEPDAVLEHIGGDEFRYQCWSEERTVAFAFRDGVRHAEFRYRHGSYRTQVTRATVPA</sequence>
<dbReference type="Pfam" id="PF05118">
    <property type="entry name" value="Asp_Arg_Hydrox"/>
    <property type="match status" value="1"/>
</dbReference>
<feature type="domain" description="Aspartyl/asparaginy/proline hydroxylase" evidence="1">
    <location>
        <begin position="46"/>
        <end position="186"/>
    </location>
</feature>
<dbReference type="Proteomes" id="UP000231791">
    <property type="component" value="Chromosome"/>
</dbReference>
<proteinExistence type="predicted"/>
<dbReference type="EMBL" id="CP024985">
    <property type="protein sequence ID" value="ATZ29516.1"/>
    <property type="molecule type" value="Genomic_DNA"/>
</dbReference>
<keyword evidence="4" id="KW-1185">Reference proteome</keyword>
<protein>
    <submittedName>
        <fullName evidence="3">Aspartyl/Asparaginyl beta-hydroxylase</fullName>
    </submittedName>
</protein>
<accession>A0A2K8PS05</accession>
<evidence type="ECO:0000313" key="4">
    <source>
        <dbReference type="Proteomes" id="UP000231791"/>
    </source>
</evidence>
<dbReference type="KEGG" id="slx:SLAV_00625"/>
<gene>
    <name evidence="2" type="ORF">SLAV_00625</name>
    <name evidence="3" type="ORF">SLAV_38765</name>
</gene>
<dbReference type="OrthoDB" id="1441538at2"/>
<dbReference type="Gene3D" id="2.60.120.330">
    <property type="entry name" value="B-lactam Antibiotic, Isopenicillin N Synthase, Chain"/>
    <property type="match status" value="1"/>
</dbReference>
<organism evidence="3 4">
    <name type="scientific">Streptomyces lavendulae subsp. lavendulae</name>
    <dbReference type="NCBI Taxonomy" id="58340"/>
    <lineage>
        <taxon>Bacteria</taxon>
        <taxon>Bacillati</taxon>
        <taxon>Actinomycetota</taxon>
        <taxon>Actinomycetes</taxon>
        <taxon>Kitasatosporales</taxon>
        <taxon>Streptomycetaceae</taxon>
        <taxon>Streptomyces</taxon>
    </lineage>
</organism>
<evidence type="ECO:0000313" key="3">
    <source>
        <dbReference type="EMBL" id="ATZ29516.1"/>
    </source>
</evidence>
<name>A0A2K8PS05_STRLA</name>
<dbReference type="InterPro" id="IPR027443">
    <property type="entry name" value="IPNS-like_sf"/>
</dbReference>
<evidence type="ECO:0000259" key="1">
    <source>
        <dbReference type="Pfam" id="PF05118"/>
    </source>
</evidence>